<feature type="compositionally biased region" description="Basic and acidic residues" evidence="1">
    <location>
        <begin position="260"/>
        <end position="271"/>
    </location>
</feature>
<dbReference type="Gramene" id="Pp3c12_20540V3.2">
    <property type="protein sequence ID" value="PAC:32975128.CDS.1"/>
    <property type="gene ID" value="Pp3c12_20540"/>
</dbReference>
<evidence type="ECO:0000313" key="2">
    <source>
        <dbReference type="EMBL" id="PNR44143.1"/>
    </source>
</evidence>
<dbReference type="EMBL" id="ABEU02000012">
    <property type="protein sequence ID" value="PNR44143.1"/>
    <property type="molecule type" value="Genomic_DNA"/>
</dbReference>
<organism evidence="2">
    <name type="scientific">Physcomitrium patens</name>
    <name type="common">Spreading-leaved earth moss</name>
    <name type="synonym">Physcomitrella patens</name>
    <dbReference type="NCBI Taxonomy" id="3218"/>
    <lineage>
        <taxon>Eukaryota</taxon>
        <taxon>Viridiplantae</taxon>
        <taxon>Streptophyta</taxon>
        <taxon>Embryophyta</taxon>
        <taxon>Bryophyta</taxon>
        <taxon>Bryophytina</taxon>
        <taxon>Bryopsida</taxon>
        <taxon>Funariidae</taxon>
        <taxon>Funariales</taxon>
        <taxon>Funariaceae</taxon>
        <taxon>Physcomitrium</taxon>
    </lineage>
</organism>
<reference evidence="2 4" key="1">
    <citation type="journal article" date="2008" name="Science">
        <title>The Physcomitrella genome reveals evolutionary insights into the conquest of land by plants.</title>
        <authorList>
            <person name="Rensing S."/>
            <person name="Lang D."/>
            <person name="Zimmer A."/>
            <person name="Terry A."/>
            <person name="Salamov A."/>
            <person name="Shapiro H."/>
            <person name="Nishiyama T."/>
            <person name="Perroud P.-F."/>
            <person name="Lindquist E."/>
            <person name="Kamisugi Y."/>
            <person name="Tanahashi T."/>
            <person name="Sakakibara K."/>
            <person name="Fujita T."/>
            <person name="Oishi K."/>
            <person name="Shin-I T."/>
            <person name="Kuroki Y."/>
            <person name="Toyoda A."/>
            <person name="Suzuki Y."/>
            <person name="Hashimoto A."/>
            <person name="Yamaguchi K."/>
            <person name="Sugano A."/>
            <person name="Kohara Y."/>
            <person name="Fujiyama A."/>
            <person name="Anterola A."/>
            <person name="Aoki S."/>
            <person name="Ashton N."/>
            <person name="Barbazuk W.B."/>
            <person name="Barker E."/>
            <person name="Bennetzen J."/>
            <person name="Bezanilla M."/>
            <person name="Blankenship R."/>
            <person name="Cho S.H."/>
            <person name="Dutcher S."/>
            <person name="Estelle M."/>
            <person name="Fawcett J.A."/>
            <person name="Gundlach H."/>
            <person name="Hanada K."/>
            <person name="Heyl A."/>
            <person name="Hicks K.A."/>
            <person name="Hugh J."/>
            <person name="Lohr M."/>
            <person name="Mayer K."/>
            <person name="Melkozernov A."/>
            <person name="Murata T."/>
            <person name="Nelson D."/>
            <person name="Pils B."/>
            <person name="Prigge M."/>
            <person name="Reiss B."/>
            <person name="Renner T."/>
            <person name="Rombauts S."/>
            <person name="Rushton P."/>
            <person name="Sanderfoot A."/>
            <person name="Schween G."/>
            <person name="Shiu S.-H."/>
            <person name="Stueber K."/>
            <person name="Theodoulou F.L."/>
            <person name="Tu H."/>
            <person name="Van de Peer Y."/>
            <person name="Verrier P.J."/>
            <person name="Waters E."/>
            <person name="Wood A."/>
            <person name="Yang L."/>
            <person name="Cove D."/>
            <person name="Cuming A."/>
            <person name="Hasebe M."/>
            <person name="Lucas S."/>
            <person name="Mishler D.B."/>
            <person name="Reski R."/>
            <person name="Grigoriev I."/>
            <person name="Quatrano R.S."/>
            <person name="Boore J.L."/>
        </authorList>
    </citation>
    <scope>NUCLEOTIDE SEQUENCE [LARGE SCALE GENOMIC DNA]</scope>
    <source>
        <strain evidence="3 4">cv. Gransden 2004</strain>
    </source>
</reference>
<keyword evidence="4" id="KW-1185">Reference proteome</keyword>
<dbReference type="EnsemblPlants" id="Pp3c12_20540V3.1">
    <property type="protein sequence ID" value="PAC:32975127.CDS.1"/>
    <property type="gene ID" value="Pp3c12_20540"/>
</dbReference>
<gene>
    <name evidence="2" type="ORF">PHYPA_016527</name>
</gene>
<feature type="compositionally biased region" description="Basic and acidic residues" evidence="1">
    <location>
        <begin position="200"/>
        <end position="209"/>
    </location>
</feature>
<reference evidence="3" key="3">
    <citation type="submission" date="2020-12" db="UniProtKB">
        <authorList>
            <consortium name="EnsemblPlants"/>
        </authorList>
    </citation>
    <scope>IDENTIFICATION</scope>
</reference>
<dbReference type="InParanoid" id="A9SRN3"/>
<dbReference type="HOGENOM" id="CLU_1028162_0_0_1"/>
<evidence type="ECO:0000313" key="3">
    <source>
        <dbReference type="EnsemblPlants" id="PAC:32975127.CDS.1"/>
    </source>
</evidence>
<evidence type="ECO:0000313" key="4">
    <source>
        <dbReference type="Proteomes" id="UP000006727"/>
    </source>
</evidence>
<feature type="compositionally biased region" description="Basic and acidic residues" evidence="1">
    <location>
        <begin position="58"/>
        <end position="80"/>
    </location>
</feature>
<evidence type="ECO:0000256" key="1">
    <source>
        <dbReference type="SAM" id="MobiDB-lite"/>
    </source>
</evidence>
<dbReference type="PaxDb" id="3218-PP1S108_186V6.1"/>
<sequence length="271" mass="29534">MEDQQGFGHPATAAEGRTTVQPERDVQPGDPNLVGAVMVDKEPGIIGKVKGLMGTHGRTKDKATKRSLIDKMKEKTGRSSEDDDPNRRRERLLSMSSSSSMSSSDEEDIGQVGHAMDPTGPPVAGVNLGRHDFFSAPDGPGADVYIHPAPNWRRKGKKHSETIAYRKWPENSNSNRPAAKDREVRRSHSSATGNLNRESGYAEDHRSHSADANVPNQTASGYGEIRSANPMETTDSHSRAVPSDDHENLSGPRDGAVMENFRKDGEDDTIK</sequence>
<dbReference type="Proteomes" id="UP000006727">
    <property type="component" value="Chromosome 12"/>
</dbReference>
<dbReference type="AlphaFoldDB" id="A9SRN3"/>
<feature type="compositionally biased region" description="Basic and acidic residues" evidence="1">
    <location>
        <begin position="234"/>
        <end position="248"/>
    </location>
</feature>
<dbReference type="EnsemblPlants" id="Pp3c12_20540V3.2">
    <property type="protein sequence ID" value="PAC:32975128.CDS.1"/>
    <property type="gene ID" value="Pp3c12_20540"/>
</dbReference>
<dbReference type="Gramene" id="Pp3c12_20540V3.1">
    <property type="protein sequence ID" value="PAC:32975127.CDS.1"/>
    <property type="gene ID" value="Pp3c12_20540"/>
</dbReference>
<reference evidence="2 4" key="2">
    <citation type="journal article" date="2018" name="Plant J.">
        <title>The Physcomitrella patens chromosome-scale assembly reveals moss genome structure and evolution.</title>
        <authorList>
            <person name="Lang D."/>
            <person name="Ullrich K.K."/>
            <person name="Murat F."/>
            <person name="Fuchs J."/>
            <person name="Jenkins J."/>
            <person name="Haas F.B."/>
            <person name="Piednoel M."/>
            <person name="Gundlach H."/>
            <person name="Van Bel M."/>
            <person name="Meyberg R."/>
            <person name="Vives C."/>
            <person name="Morata J."/>
            <person name="Symeonidi A."/>
            <person name="Hiss M."/>
            <person name="Muchero W."/>
            <person name="Kamisugi Y."/>
            <person name="Saleh O."/>
            <person name="Blanc G."/>
            <person name="Decker E.L."/>
            <person name="van Gessel N."/>
            <person name="Grimwood J."/>
            <person name="Hayes R.D."/>
            <person name="Graham S.W."/>
            <person name="Gunter L.E."/>
            <person name="McDaniel S.F."/>
            <person name="Hoernstein S.N.W."/>
            <person name="Larsson A."/>
            <person name="Li F.W."/>
            <person name="Perroud P.F."/>
            <person name="Phillips J."/>
            <person name="Ranjan P."/>
            <person name="Rokshar D.S."/>
            <person name="Rothfels C.J."/>
            <person name="Schneider L."/>
            <person name="Shu S."/>
            <person name="Stevenson D.W."/>
            <person name="Thummler F."/>
            <person name="Tillich M."/>
            <person name="Villarreal Aguilar J.C."/>
            <person name="Widiez T."/>
            <person name="Wong G.K."/>
            <person name="Wymore A."/>
            <person name="Zhang Y."/>
            <person name="Zimmer A.D."/>
            <person name="Quatrano R.S."/>
            <person name="Mayer K.F.X."/>
            <person name="Goodstein D."/>
            <person name="Casacuberta J.M."/>
            <person name="Vandepoele K."/>
            <person name="Reski R."/>
            <person name="Cuming A.C."/>
            <person name="Tuskan G.A."/>
            <person name="Maumus F."/>
            <person name="Salse J."/>
            <person name="Schmutz J."/>
            <person name="Rensing S.A."/>
        </authorList>
    </citation>
    <scope>NUCLEOTIDE SEQUENCE [LARGE SCALE GENOMIC DNA]</scope>
    <source>
        <strain evidence="3 4">cv. Gransden 2004</strain>
    </source>
</reference>
<name>A9SRN3_PHYPA</name>
<feature type="region of interest" description="Disordered" evidence="1">
    <location>
        <begin position="1"/>
        <end position="271"/>
    </location>
</feature>
<protein>
    <submittedName>
        <fullName evidence="2 3">Uncharacterized protein</fullName>
    </submittedName>
</protein>
<feature type="compositionally biased region" description="Low complexity" evidence="1">
    <location>
        <begin position="94"/>
        <end position="103"/>
    </location>
</feature>
<accession>A9SRN3</accession>
<proteinExistence type="predicted"/>